<name>A0A385E4C4_9CAUD</name>
<evidence type="ECO:0000313" key="1">
    <source>
        <dbReference type="EMBL" id="AXQ66631.1"/>
    </source>
</evidence>
<dbReference type="GeneID" id="54999356"/>
<dbReference type="KEGG" id="vg:54999356"/>
<sequence length="90" mass="9983">MPPAVRQYANRMVAAEVLIKVTNLQGHYLTAAALGLVVKAERYIRPSDDECIYAVRISEFHKQGIRIPNSTVPIVFGADCVTELSREPGR</sequence>
<evidence type="ECO:0000313" key="2">
    <source>
        <dbReference type="Proteomes" id="UP000263435"/>
    </source>
</evidence>
<proteinExistence type="predicted"/>
<protein>
    <submittedName>
        <fullName evidence="1">Uncharacterized protein</fullName>
    </submittedName>
</protein>
<keyword evidence="2" id="KW-1185">Reference proteome</keyword>
<accession>A0A385E4C4</accession>
<dbReference type="RefSeq" id="YP_009808453.1">
    <property type="nucleotide sequence ID" value="NC_048041.1"/>
</dbReference>
<organism evidence="1 2">
    <name type="scientific">Vibrio phage vB_VpS_PG07</name>
    <dbReference type="NCBI Taxonomy" id="2301664"/>
    <lineage>
        <taxon>Viruses</taxon>
        <taxon>Duplodnaviria</taxon>
        <taxon>Heunggongvirae</taxon>
        <taxon>Uroviricota</taxon>
        <taxon>Caudoviricetes</taxon>
        <taxon>Demerecviridae</taxon>
        <taxon>Pogseptimavirus</taxon>
        <taxon>Pogseptimavirus PG07</taxon>
    </lineage>
</organism>
<reference evidence="1 2" key="1">
    <citation type="submission" date="2018-07" db="EMBL/GenBank/DDBJ databases">
        <title>Sequencing of PG07.</title>
        <authorList>
            <person name="Ding T."/>
        </authorList>
    </citation>
    <scope>NUCLEOTIDE SEQUENCE [LARGE SCALE GENOMIC DNA]</scope>
</reference>
<dbReference type="Proteomes" id="UP000263435">
    <property type="component" value="Segment"/>
</dbReference>
<dbReference type="EMBL" id="MH645904">
    <property type="protein sequence ID" value="AXQ66631.1"/>
    <property type="molecule type" value="Genomic_DNA"/>
</dbReference>